<protein>
    <recommendedName>
        <fullName evidence="2">histone acetyltransferase</fullName>
        <ecNumber evidence="2">2.3.1.48</ecNumber>
    </recommendedName>
</protein>
<feature type="region of interest" description="Disordered" evidence="12">
    <location>
        <begin position="480"/>
        <end position="562"/>
    </location>
</feature>
<evidence type="ECO:0000256" key="1">
    <source>
        <dbReference type="ARBA" id="ARBA00004123"/>
    </source>
</evidence>
<dbReference type="InterPro" id="IPR000197">
    <property type="entry name" value="Znf_TAZ"/>
</dbReference>
<keyword evidence="15" id="KW-1185">Reference proteome</keyword>
<dbReference type="GO" id="GO:0004402">
    <property type="term" value="F:histone acetyltransferase activity"/>
    <property type="evidence" value="ECO:0007669"/>
    <property type="project" value="InterPro"/>
</dbReference>
<comment type="catalytic activity">
    <reaction evidence="11">
        <text>L-lysyl-[protein] + acetyl-CoA = N(6)-acetyl-L-lysyl-[protein] + CoA + H(+)</text>
        <dbReference type="Rhea" id="RHEA:45948"/>
        <dbReference type="Rhea" id="RHEA-COMP:9752"/>
        <dbReference type="Rhea" id="RHEA-COMP:10731"/>
        <dbReference type="ChEBI" id="CHEBI:15378"/>
        <dbReference type="ChEBI" id="CHEBI:29969"/>
        <dbReference type="ChEBI" id="CHEBI:57287"/>
        <dbReference type="ChEBI" id="CHEBI:57288"/>
        <dbReference type="ChEBI" id="CHEBI:61930"/>
        <dbReference type="EC" id="2.3.1.48"/>
    </reaction>
</comment>
<feature type="region of interest" description="Disordered" evidence="12">
    <location>
        <begin position="184"/>
        <end position="203"/>
    </location>
</feature>
<dbReference type="InterPro" id="IPR035898">
    <property type="entry name" value="TAZ_dom_sf"/>
</dbReference>
<keyword evidence="6" id="KW-0862">Zinc</keyword>
<feature type="compositionally biased region" description="Low complexity" evidence="12">
    <location>
        <begin position="184"/>
        <end position="193"/>
    </location>
</feature>
<evidence type="ECO:0000256" key="3">
    <source>
        <dbReference type="ARBA" id="ARBA00022679"/>
    </source>
</evidence>
<dbReference type="GO" id="GO:0005634">
    <property type="term" value="C:nucleus"/>
    <property type="evidence" value="ECO:0007669"/>
    <property type="project" value="UniProtKB-SubCell"/>
</dbReference>
<evidence type="ECO:0000256" key="8">
    <source>
        <dbReference type="ARBA" id="ARBA00023015"/>
    </source>
</evidence>
<keyword evidence="5" id="KW-0863">Zinc-finger</keyword>
<keyword evidence="10" id="KW-0539">Nucleus</keyword>
<feature type="compositionally biased region" description="Polar residues" evidence="12">
    <location>
        <begin position="342"/>
        <end position="352"/>
    </location>
</feature>
<dbReference type="GO" id="GO:0003713">
    <property type="term" value="F:transcription coactivator activity"/>
    <property type="evidence" value="ECO:0007669"/>
    <property type="project" value="TreeGrafter"/>
</dbReference>
<evidence type="ECO:0000313" key="15">
    <source>
        <dbReference type="Proteomes" id="UP000664859"/>
    </source>
</evidence>
<dbReference type="EC" id="2.3.1.48" evidence="2"/>
<dbReference type="SMART" id="SM00551">
    <property type="entry name" value="ZnF_TAZ"/>
    <property type="match status" value="1"/>
</dbReference>
<dbReference type="PROSITE" id="PS50134">
    <property type="entry name" value="ZF_TAZ"/>
    <property type="match status" value="1"/>
</dbReference>
<keyword evidence="8" id="KW-0805">Transcription regulation</keyword>
<dbReference type="GO" id="GO:0031490">
    <property type="term" value="F:chromatin DNA binding"/>
    <property type="evidence" value="ECO:0007669"/>
    <property type="project" value="TreeGrafter"/>
</dbReference>
<keyword evidence="7" id="KW-0156">Chromatin regulator</keyword>
<evidence type="ECO:0000256" key="2">
    <source>
        <dbReference type="ARBA" id="ARBA00013184"/>
    </source>
</evidence>
<dbReference type="PANTHER" id="PTHR13808">
    <property type="entry name" value="CBP/P300-RELATED"/>
    <property type="match status" value="1"/>
</dbReference>
<evidence type="ECO:0000256" key="10">
    <source>
        <dbReference type="ARBA" id="ARBA00023242"/>
    </source>
</evidence>
<accession>A0A836CRH3</accession>
<name>A0A836CRH3_9STRA</name>
<comment type="caution">
    <text evidence="14">The sequence shown here is derived from an EMBL/GenBank/DDBJ whole genome shotgun (WGS) entry which is preliminary data.</text>
</comment>
<dbReference type="GO" id="GO:0005667">
    <property type="term" value="C:transcription regulator complex"/>
    <property type="evidence" value="ECO:0007669"/>
    <property type="project" value="TreeGrafter"/>
</dbReference>
<evidence type="ECO:0000256" key="9">
    <source>
        <dbReference type="ARBA" id="ARBA00023163"/>
    </source>
</evidence>
<dbReference type="PANTHER" id="PTHR13808:SF1">
    <property type="entry name" value="HISTONE ACETYLTRANSFERASE"/>
    <property type="match status" value="1"/>
</dbReference>
<dbReference type="GO" id="GO:0000123">
    <property type="term" value="C:histone acetyltransferase complex"/>
    <property type="evidence" value="ECO:0007669"/>
    <property type="project" value="TreeGrafter"/>
</dbReference>
<feature type="domain" description="TAZ-type" evidence="13">
    <location>
        <begin position="216"/>
        <end position="295"/>
    </location>
</feature>
<sequence>MQQTMSKSVQVHDQHSASVDKQRRLDILTEIARHIQRKRPDWARNRVLIRASELEEYLYSHSAPADYADLPTLGARVDQACYTLLMAKKAKCLSPALNQQQLQHTAVHNAMAFSSCDANAAAGPELSRSFGGTAATSRCAAQAAYPQLIRSNPYSCAAAFQAAQRPGASLGAGLLHDPLSQPALAPAAADDTPQSPPPCGTTPPLNASALYRRGISFDDGVLLQGRLLLLMHARACAVPRCALLPKCAHAKALLAHLARCRGGAGCAVPQCAPARCLLEHHAACHNSGCALCAPARATLAALAARPHALQHLAQLQEERKRKRAISDVGPGIPAPAHPRNAAATSSTTITEDQPSHSPPSAPPAAATAAGGGCTGATVAMDTASDSAQNQSTAAAAAEAGASLPPGLCFVRSLSDSTSCGGLAERCDGSSAQDAAPERAACSFSDATSCGGVAAGGDGCEAAAAAAGAAAAAAAAPTKAVEHGDATPHGDGAVLGSSGGEMGAAAHARASPPPLQDDPMQGVQPLSERAVAAATAASDVSPTLPLQANPFAQGAGAEPQQRSSCAASAAAAATATVASATGLPQ</sequence>
<dbReference type="Proteomes" id="UP000664859">
    <property type="component" value="Unassembled WGS sequence"/>
</dbReference>
<organism evidence="14 15">
    <name type="scientific">Tribonema minus</name>
    <dbReference type="NCBI Taxonomy" id="303371"/>
    <lineage>
        <taxon>Eukaryota</taxon>
        <taxon>Sar</taxon>
        <taxon>Stramenopiles</taxon>
        <taxon>Ochrophyta</taxon>
        <taxon>PX clade</taxon>
        <taxon>Xanthophyceae</taxon>
        <taxon>Tribonematales</taxon>
        <taxon>Tribonemataceae</taxon>
        <taxon>Tribonema</taxon>
    </lineage>
</organism>
<evidence type="ECO:0000313" key="14">
    <source>
        <dbReference type="EMBL" id="KAG5192941.1"/>
    </source>
</evidence>
<dbReference type="SUPFAM" id="SSF57933">
    <property type="entry name" value="TAZ domain"/>
    <property type="match status" value="1"/>
</dbReference>
<keyword evidence="3" id="KW-0808">Transferase</keyword>
<evidence type="ECO:0000256" key="6">
    <source>
        <dbReference type="ARBA" id="ARBA00022833"/>
    </source>
</evidence>
<dbReference type="GO" id="GO:0008270">
    <property type="term" value="F:zinc ion binding"/>
    <property type="evidence" value="ECO:0007669"/>
    <property type="project" value="UniProtKB-KW"/>
</dbReference>
<proteinExistence type="predicted"/>
<dbReference type="GO" id="GO:0045944">
    <property type="term" value="P:positive regulation of transcription by RNA polymerase II"/>
    <property type="evidence" value="ECO:0007669"/>
    <property type="project" value="TreeGrafter"/>
</dbReference>
<evidence type="ECO:0000256" key="7">
    <source>
        <dbReference type="ARBA" id="ARBA00022853"/>
    </source>
</evidence>
<keyword evidence="9" id="KW-0804">Transcription</keyword>
<feature type="region of interest" description="Disordered" evidence="12">
    <location>
        <begin position="320"/>
        <end position="369"/>
    </location>
</feature>
<evidence type="ECO:0000259" key="13">
    <source>
        <dbReference type="PROSITE" id="PS50134"/>
    </source>
</evidence>
<dbReference type="Pfam" id="PF02135">
    <property type="entry name" value="zf-TAZ"/>
    <property type="match status" value="1"/>
</dbReference>
<comment type="subcellular location">
    <subcellularLocation>
        <location evidence="1">Nucleus</location>
    </subcellularLocation>
</comment>
<dbReference type="Gene3D" id="1.20.1020.10">
    <property type="entry name" value="TAZ domain"/>
    <property type="match status" value="1"/>
</dbReference>
<dbReference type="AlphaFoldDB" id="A0A836CRH3"/>
<evidence type="ECO:0000256" key="5">
    <source>
        <dbReference type="ARBA" id="ARBA00022771"/>
    </source>
</evidence>
<evidence type="ECO:0000256" key="4">
    <source>
        <dbReference type="ARBA" id="ARBA00022723"/>
    </source>
</evidence>
<reference evidence="14" key="1">
    <citation type="submission" date="2021-02" db="EMBL/GenBank/DDBJ databases">
        <title>First Annotated Genome of the Yellow-green Alga Tribonema minus.</title>
        <authorList>
            <person name="Mahan K.M."/>
        </authorList>
    </citation>
    <scope>NUCLEOTIDE SEQUENCE</scope>
    <source>
        <strain evidence="14">UTEX B ZZ1240</strain>
    </source>
</reference>
<dbReference type="InterPro" id="IPR013178">
    <property type="entry name" value="Histone_AcTrfase_Rtt109/CBP"/>
</dbReference>
<evidence type="ECO:0000256" key="11">
    <source>
        <dbReference type="ARBA" id="ARBA00048017"/>
    </source>
</evidence>
<gene>
    <name evidence="14" type="ORF">JKP88DRAFT_291433</name>
</gene>
<evidence type="ECO:0000256" key="12">
    <source>
        <dbReference type="SAM" id="MobiDB-lite"/>
    </source>
</evidence>
<dbReference type="EMBL" id="JAFCMP010000001">
    <property type="protein sequence ID" value="KAG5192941.1"/>
    <property type="molecule type" value="Genomic_DNA"/>
</dbReference>
<keyword evidence="4" id="KW-0479">Metal-binding</keyword>